<dbReference type="PANTHER" id="PTHR33619">
    <property type="entry name" value="POLYSACCHARIDE EXPORT PROTEIN GFCE-RELATED"/>
    <property type="match status" value="1"/>
</dbReference>
<evidence type="ECO:0000313" key="7">
    <source>
        <dbReference type="Proteomes" id="UP000031631"/>
    </source>
</evidence>
<dbReference type="InterPro" id="IPR019554">
    <property type="entry name" value="Soluble_ligand-bd"/>
</dbReference>
<evidence type="ECO:0000256" key="2">
    <source>
        <dbReference type="SAM" id="MobiDB-lite"/>
    </source>
</evidence>
<feature type="signal peptide" evidence="3">
    <location>
        <begin position="1"/>
        <end position="21"/>
    </location>
</feature>
<sequence>MKSSTLIIMLMTLLLPLAAGAEGVLDDLSPGYASSSTSADEVPADEPIRDFSVAKGPGPGDEQSYEYRIGPLDLIEVEVFQAQELSRETRVNTEGYASLPLIGPVKVAGLTAREAERAIERVLKEKYLQDPHVTVFIKEYESQKITVEGWVKNPGVFPLRGKTTFLQAIANAKGMDRLADFDEVAIFRTQGGKTTGYVLSYRKVRAGEQADPVLHSGDIIVVNRSGSKAAWKLFSETLTSFVGWSVLF</sequence>
<dbReference type="EMBL" id="AP012273">
    <property type="protein sequence ID" value="BAO43666.1"/>
    <property type="molecule type" value="Genomic_DNA"/>
</dbReference>
<evidence type="ECO:0000259" key="5">
    <source>
        <dbReference type="Pfam" id="PF10531"/>
    </source>
</evidence>
<evidence type="ECO:0000256" key="3">
    <source>
        <dbReference type="SAM" id="SignalP"/>
    </source>
</evidence>
<evidence type="ECO:0000259" key="4">
    <source>
        <dbReference type="Pfam" id="PF02563"/>
    </source>
</evidence>
<dbReference type="KEGG" id="tbn:TBH_C0728"/>
<keyword evidence="7" id="KW-1185">Reference proteome</keyword>
<dbReference type="Proteomes" id="UP000031631">
    <property type="component" value="Chromosome"/>
</dbReference>
<protein>
    <submittedName>
        <fullName evidence="6">Polysaccharide export outer membrane protein</fullName>
    </submittedName>
</protein>
<dbReference type="InterPro" id="IPR003715">
    <property type="entry name" value="Poly_export_N"/>
</dbReference>
<gene>
    <name evidence="6" type="ORF">TBH_C0728</name>
</gene>
<reference evidence="6 7" key="1">
    <citation type="journal article" date="2014" name="PLoS ONE">
        <title>Physiological and genomic features of a novel sulfur-oxidizing gammaproteobacterium belonging to a previously uncultivated symbiotic lineage isolated from a hydrothermal vent.</title>
        <authorList>
            <person name="Nunoura T."/>
            <person name="Takaki Y."/>
            <person name="Kazama H."/>
            <person name="Kakuta J."/>
            <person name="Shimamura S."/>
            <person name="Makita H."/>
            <person name="Hirai M."/>
            <person name="Miyazaki M."/>
            <person name="Takai K."/>
        </authorList>
    </citation>
    <scope>NUCLEOTIDE SEQUENCE [LARGE SCALE GENOMIC DNA]</scope>
    <source>
        <strain evidence="6 7">Hiromi1</strain>
    </source>
</reference>
<dbReference type="Pfam" id="PF10531">
    <property type="entry name" value="SLBB"/>
    <property type="match status" value="1"/>
</dbReference>
<evidence type="ECO:0000313" key="6">
    <source>
        <dbReference type="EMBL" id="BAO43666.1"/>
    </source>
</evidence>
<dbReference type="AlphaFoldDB" id="A0A7U6GHD5"/>
<feature type="region of interest" description="Disordered" evidence="2">
    <location>
        <begin position="32"/>
        <end position="62"/>
    </location>
</feature>
<proteinExistence type="predicted"/>
<dbReference type="GO" id="GO:0015159">
    <property type="term" value="F:polysaccharide transmembrane transporter activity"/>
    <property type="evidence" value="ECO:0007669"/>
    <property type="project" value="InterPro"/>
</dbReference>
<accession>A0A7U6GHD5</accession>
<dbReference type="InterPro" id="IPR049712">
    <property type="entry name" value="Poly_export"/>
</dbReference>
<dbReference type="OrthoDB" id="9808948at2"/>
<organism evidence="6 7">
    <name type="scientific">Thiolapillus brandeum</name>
    <dbReference type="NCBI Taxonomy" id="1076588"/>
    <lineage>
        <taxon>Bacteria</taxon>
        <taxon>Pseudomonadati</taxon>
        <taxon>Pseudomonadota</taxon>
        <taxon>Gammaproteobacteria</taxon>
        <taxon>Chromatiales</taxon>
        <taxon>Sedimenticolaceae</taxon>
        <taxon>Thiolapillus</taxon>
    </lineage>
</organism>
<dbReference type="Pfam" id="PF02563">
    <property type="entry name" value="Poly_export"/>
    <property type="match status" value="1"/>
</dbReference>
<name>A0A7U6GHD5_9GAMM</name>
<feature type="domain" description="Polysaccharide export protein N-terminal" evidence="4">
    <location>
        <begin position="62"/>
        <end position="137"/>
    </location>
</feature>
<dbReference type="Gene3D" id="3.10.560.10">
    <property type="entry name" value="Outer membrane lipoprotein wza domain like"/>
    <property type="match status" value="1"/>
</dbReference>
<keyword evidence="1 3" id="KW-0732">Signal</keyword>
<evidence type="ECO:0000256" key="1">
    <source>
        <dbReference type="ARBA" id="ARBA00022729"/>
    </source>
</evidence>
<feature type="chain" id="PRO_5030573434" evidence="3">
    <location>
        <begin position="22"/>
        <end position="248"/>
    </location>
</feature>
<dbReference type="RefSeq" id="WP_144375185.1">
    <property type="nucleotide sequence ID" value="NZ_AP012273.1"/>
</dbReference>
<feature type="domain" description="Soluble ligand binding" evidence="5">
    <location>
        <begin position="144"/>
        <end position="196"/>
    </location>
</feature>
<dbReference type="PANTHER" id="PTHR33619:SF3">
    <property type="entry name" value="POLYSACCHARIDE EXPORT PROTEIN GFCE-RELATED"/>
    <property type="match status" value="1"/>
</dbReference>